<dbReference type="AlphaFoldDB" id="X6LNA5"/>
<name>X6LNA5_RETFI</name>
<gene>
    <name evidence="2" type="ORF">RFI_34562</name>
</gene>
<dbReference type="EMBL" id="ASPP01034760">
    <property type="protein sequence ID" value="ETO02851.1"/>
    <property type="molecule type" value="Genomic_DNA"/>
</dbReference>
<comment type="caution">
    <text evidence="2">The sequence shown here is derived from an EMBL/GenBank/DDBJ whole genome shotgun (WGS) entry which is preliminary data.</text>
</comment>
<proteinExistence type="predicted"/>
<protein>
    <submittedName>
        <fullName evidence="2">Uncharacterized protein</fullName>
    </submittedName>
</protein>
<reference evidence="2 3" key="1">
    <citation type="journal article" date="2013" name="Curr. Biol.">
        <title>The Genome of the Foraminiferan Reticulomyxa filosa.</title>
        <authorList>
            <person name="Glockner G."/>
            <person name="Hulsmann N."/>
            <person name="Schleicher M."/>
            <person name="Noegel A.A."/>
            <person name="Eichinger L."/>
            <person name="Gallinger C."/>
            <person name="Pawlowski J."/>
            <person name="Sierra R."/>
            <person name="Euteneuer U."/>
            <person name="Pillet L."/>
            <person name="Moustafa A."/>
            <person name="Platzer M."/>
            <person name="Groth M."/>
            <person name="Szafranski K."/>
            <person name="Schliwa M."/>
        </authorList>
    </citation>
    <scope>NUCLEOTIDE SEQUENCE [LARGE SCALE GENOMIC DNA]</scope>
</reference>
<evidence type="ECO:0000313" key="3">
    <source>
        <dbReference type="Proteomes" id="UP000023152"/>
    </source>
</evidence>
<feature type="compositionally biased region" description="Basic and acidic residues" evidence="1">
    <location>
        <begin position="67"/>
        <end position="77"/>
    </location>
</feature>
<organism evidence="2 3">
    <name type="scientific">Reticulomyxa filosa</name>
    <dbReference type="NCBI Taxonomy" id="46433"/>
    <lineage>
        <taxon>Eukaryota</taxon>
        <taxon>Sar</taxon>
        <taxon>Rhizaria</taxon>
        <taxon>Retaria</taxon>
        <taxon>Foraminifera</taxon>
        <taxon>Monothalamids</taxon>
        <taxon>Reticulomyxidae</taxon>
        <taxon>Reticulomyxa</taxon>
    </lineage>
</organism>
<feature type="region of interest" description="Disordered" evidence="1">
    <location>
        <begin position="67"/>
        <end position="95"/>
    </location>
</feature>
<sequence>MFTLQLLELQFALLFMGHFEIMLELLDLHNVIVSNFLSFSARLFGVRYEKDSDHGMWMSDEKEEHMLEEDMPKDSHKNNKNKVKRTYGHWKNVRKKKKKTKLIDVTWKKEHVRNVRAKKINAIHKVKNTVKKGECYRNTEGERGTPRGKQRTVR</sequence>
<feature type="compositionally biased region" description="Basic residues" evidence="1">
    <location>
        <begin position="78"/>
        <end position="95"/>
    </location>
</feature>
<keyword evidence="3" id="KW-1185">Reference proteome</keyword>
<evidence type="ECO:0000313" key="2">
    <source>
        <dbReference type="EMBL" id="ETO02851.1"/>
    </source>
</evidence>
<dbReference type="Proteomes" id="UP000023152">
    <property type="component" value="Unassembled WGS sequence"/>
</dbReference>
<accession>X6LNA5</accession>
<evidence type="ECO:0000256" key="1">
    <source>
        <dbReference type="SAM" id="MobiDB-lite"/>
    </source>
</evidence>